<dbReference type="InterPro" id="IPR000863">
    <property type="entry name" value="Sulfotransferase_dom"/>
</dbReference>
<keyword evidence="1 4" id="KW-0808">Transferase</keyword>
<dbReference type="PANTHER" id="PTHR10605">
    <property type="entry name" value="HEPARAN SULFATE SULFOTRANSFERASE"/>
    <property type="match status" value="1"/>
</dbReference>
<evidence type="ECO:0000256" key="2">
    <source>
        <dbReference type="ARBA" id="ARBA00023180"/>
    </source>
</evidence>
<gene>
    <name evidence="4" type="ORF">HCG48_25140</name>
</gene>
<sequence length="290" mass="33919">MGVWKCGTTSLYHYLSQHPQILPAVAKELHYFTGETHWQQGENLTYLDYFPPIEHPSYQTGEATPGYIIQPHLAKSLRHWFPDLKIIILLRNPVKRTISDFYQRQATSNPTFAQTLDGVTHIDLAKVDAMADQLYADLKTGTSWLQCLLKQQAIIQTDISLNLARNLAFSQYIRYLPQWFEQFPREQILVLRSEDLFQNPPATLQQIYTFLGLEHHPLPEYRNLNPRNYNAISPELHQQLTEYFRPYNEQIEDYLGQKFNYQSNSESELQVGWGQVESQPAGNYHGREFR</sequence>
<keyword evidence="2" id="KW-0325">Glycoprotein</keyword>
<keyword evidence="5" id="KW-1185">Reference proteome</keyword>
<dbReference type="GO" id="GO:0008146">
    <property type="term" value="F:sulfotransferase activity"/>
    <property type="evidence" value="ECO:0007669"/>
    <property type="project" value="InterPro"/>
</dbReference>
<dbReference type="EMBL" id="CP051167">
    <property type="protein sequence ID" value="QIZ73945.1"/>
    <property type="molecule type" value="Genomic_DNA"/>
</dbReference>
<dbReference type="PANTHER" id="PTHR10605:SF56">
    <property type="entry name" value="BIFUNCTIONAL HEPARAN SULFATE N-DEACETYLASE_N-SULFOTRANSFERASE"/>
    <property type="match status" value="1"/>
</dbReference>
<evidence type="ECO:0000256" key="1">
    <source>
        <dbReference type="ARBA" id="ARBA00022679"/>
    </source>
</evidence>
<dbReference type="AlphaFoldDB" id="A0A6H1U5M3"/>
<dbReference type="Pfam" id="PF00685">
    <property type="entry name" value="Sulfotransfer_1"/>
    <property type="match status" value="1"/>
</dbReference>
<dbReference type="InterPro" id="IPR037359">
    <property type="entry name" value="NST/OST"/>
</dbReference>
<accession>A0A6H1U5M3</accession>
<dbReference type="Proteomes" id="UP000500857">
    <property type="component" value="Chromosome"/>
</dbReference>
<dbReference type="InterPro" id="IPR027417">
    <property type="entry name" value="P-loop_NTPase"/>
</dbReference>
<name>A0A6H1U5M3_9CYAN</name>
<protein>
    <submittedName>
        <fullName evidence="4">Sulfotransferase domain-containing protein</fullName>
    </submittedName>
</protein>
<dbReference type="SUPFAM" id="SSF52540">
    <property type="entry name" value="P-loop containing nucleoside triphosphate hydrolases"/>
    <property type="match status" value="1"/>
</dbReference>
<organism evidence="4 5">
    <name type="scientific">Oxynema aestuarii AP17</name>
    <dbReference type="NCBI Taxonomy" id="2064643"/>
    <lineage>
        <taxon>Bacteria</taxon>
        <taxon>Bacillati</taxon>
        <taxon>Cyanobacteriota</taxon>
        <taxon>Cyanophyceae</taxon>
        <taxon>Oscillatoriophycideae</taxon>
        <taxon>Oscillatoriales</taxon>
        <taxon>Oscillatoriaceae</taxon>
        <taxon>Oxynema</taxon>
        <taxon>Oxynema aestuarii</taxon>
    </lineage>
</organism>
<evidence type="ECO:0000313" key="5">
    <source>
        <dbReference type="Proteomes" id="UP000500857"/>
    </source>
</evidence>
<evidence type="ECO:0000259" key="3">
    <source>
        <dbReference type="Pfam" id="PF00685"/>
    </source>
</evidence>
<evidence type="ECO:0000313" key="4">
    <source>
        <dbReference type="EMBL" id="QIZ73945.1"/>
    </source>
</evidence>
<feature type="domain" description="Sulfotransferase" evidence="3">
    <location>
        <begin position="1"/>
        <end position="214"/>
    </location>
</feature>
<dbReference type="KEGG" id="oxy:HCG48_25140"/>
<dbReference type="Gene3D" id="3.40.50.300">
    <property type="entry name" value="P-loop containing nucleotide triphosphate hydrolases"/>
    <property type="match status" value="1"/>
</dbReference>
<reference evidence="4 5" key="1">
    <citation type="submission" date="2020-04" db="EMBL/GenBank/DDBJ databases">
        <authorList>
            <person name="Basu S."/>
            <person name="Maruthanayagam V."/>
            <person name="Chakraborty S."/>
            <person name="Pramanik A."/>
            <person name="Mukherjee J."/>
            <person name="Brink B."/>
        </authorList>
    </citation>
    <scope>NUCLEOTIDE SEQUENCE [LARGE SCALE GENOMIC DNA]</scope>
    <source>
        <strain evidence="4 5">AP17</strain>
    </source>
</reference>
<proteinExistence type="predicted"/>